<dbReference type="Proteomes" id="UP001168338">
    <property type="component" value="Unassembled WGS sequence"/>
</dbReference>
<dbReference type="InterPro" id="IPR013229">
    <property type="entry name" value="PEGA"/>
</dbReference>
<sequence>MKIYSRTTGALAVLVLLIACCASPAASAAGTAGLTIVSSPGGATVTIDGSYVGTTSAGSTAPLAVTVNAGTHAIAVSKMGYQPSVTTLQVKAGEAQTVSITLAPSPPSGTVSVASTPGSASVTLDGGSAQTTPETYSNVEPGTHSVKVTKPGFVPWSKTVTVEAGKTVQVNAILTAAPDVGTLSVTSSPSGADIYLDGTYWGHTPMTLGNVVQGGHEIRLLCAGYQAWTQTTSITGGQTTQVTAVLVPMVAGTTGDIAVSSSPAGAAIYLDGAFRGTTAAGNPIDITGVPAGTHTITLKLAGYADYVTGVQVGAGQTATVSATLTPMQGSGSTGSVSITSSPSGADIYLDNQYLGITPLTHSGVAPGSHEVRLALVGYQDWSNQVQVTAGQTTQVTAGMAGTPSPQQSGSLPVLLPCALGLAAVLGLLGRAKKE</sequence>
<dbReference type="RefSeq" id="WP_301664697.1">
    <property type="nucleotide sequence ID" value="NZ_VCYH01000008.1"/>
</dbReference>
<dbReference type="PANTHER" id="PTHR36194:SF1">
    <property type="entry name" value="S-LAYER-LIKE PROTEIN"/>
    <property type="match status" value="1"/>
</dbReference>
<proteinExistence type="predicted"/>
<dbReference type="PROSITE" id="PS51257">
    <property type="entry name" value="PROKAR_LIPOPROTEIN"/>
    <property type="match status" value="1"/>
</dbReference>
<keyword evidence="4" id="KW-1185">Reference proteome</keyword>
<dbReference type="InterPro" id="IPR013784">
    <property type="entry name" value="Carb-bd-like_fold"/>
</dbReference>
<accession>A0ABT8MCD2</accession>
<feature type="domain" description="PEGA" evidence="2">
    <location>
        <begin position="255"/>
        <end position="326"/>
    </location>
</feature>
<dbReference type="PANTHER" id="PTHR36194">
    <property type="entry name" value="S-LAYER-LIKE PROTEIN"/>
    <property type="match status" value="1"/>
</dbReference>
<evidence type="ECO:0000313" key="4">
    <source>
        <dbReference type="Proteomes" id="UP001168338"/>
    </source>
</evidence>
<protein>
    <submittedName>
        <fullName evidence="3">PEGA domain-containing protein</fullName>
    </submittedName>
</protein>
<dbReference type="SUPFAM" id="SSF49452">
    <property type="entry name" value="Starch-binding domain-like"/>
    <property type="match status" value="2"/>
</dbReference>
<gene>
    <name evidence="3" type="ORF">FGU65_11650</name>
</gene>
<dbReference type="EMBL" id="VCYH01000008">
    <property type="protein sequence ID" value="MDN7025535.1"/>
    <property type="molecule type" value="Genomic_DNA"/>
</dbReference>
<reference evidence="3" key="1">
    <citation type="submission" date="2019-05" db="EMBL/GenBank/DDBJ databases">
        <title>Methanoculleus sp. FWC-SCC1, a methanogenic archaeon isolated from deep marine cold seep.</title>
        <authorList>
            <person name="Chen Y.-W."/>
            <person name="Chen S.-C."/>
            <person name="Teng N.-H."/>
            <person name="Lai M.-C."/>
        </authorList>
    </citation>
    <scope>NUCLEOTIDE SEQUENCE</scope>
    <source>
        <strain evidence="3">FWC-SCC1</strain>
    </source>
</reference>
<feature type="domain" description="PEGA" evidence="2">
    <location>
        <begin position="334"/>
        <end position="396"/>
    </location>
</feature>
<comment type="caution">
    <text evidence="3">The sequence shown here is derived from an EMBL/GenBank/DDBJ whole genome shotgun (WGS) entry which is preliminary data.</text>
</comment>
<organism evidence="3 4">
    <name type="scientific">Methanoculleus frigidifontis</name>
    <dbReference type="NCBI Taxonomy" id="2584085"/>
    <lineage>
        <taxon>Archaea</taxon>
        <taxon>Methanobacteriati</taxon>
        <taxon>Methanobacteriota</taxon>
        <taxon>Stenosarchaea group</taxon>
        <taxon>Methanomicrobia</taxon>
        <taxon>Methanomicrobiales</taxon>
        <taxon>Methanomicrobiaceae</taxon>
        <taxon>Methanoculleus</taxon>
    </lineage>
</organism>
<feature type="domain" description="PEGA" evidence="2">
    <location>
        <begin position="181"/>
        <end position="248"/>
    </location>
</feature>
<feature type="region of interest" description="Disordered" evidence="1">
    <location>
        <begin position="106"/>
        <end position="143"/>
    </location>
</feature>
<evidence type="ECO:0000259" key="2">
    <source>
        <dbReference type="Pfam" id="PF08308"/>
    </source>
</evidence>
<feature type="domain" description="PEGA" evidence="2">
    <location>
        <begin position="33"/>
        <end position="104"/>
    </location>
</feature>
<feature type="compositionally biased region" description="Polar residues" evidence="1">
    <location>
        <begin position="106"/>
        <end position="140"/>
    </location>
</feature>
<name>A0ABT8MCD2_9EURY</name>
<feature type="domain" description="PEGA" evidence="2">
    <location>
        <begin position="109"/>
        <end position="174"/>
    </location>
</feature>
<evidence type="ECO:0000313" key="3">
    <source>
        <dbReference type="EMBL" id="MDN7025535.1"/>
    </source>
</evidence>
<dbReference type="Gene3D" id="2.60.40.1120">
    <property type="entry name" value="Carboxypeptidase-like, regulatory domain"/>
    <property type="match status" value="2"/>
</dbReference>
<dbReference type="Pfam" id="PF08308">
    <property type="entry name" value="PEGA"/>
    <property type="match status" value="5"/>
</dbReference>
<evidence type="ECO:0000256" key="1">
    <source>
        <dbReference type="SAM" id="MobiDB-lite"/>
    </source>
</evidence>